<dbReference type="InterPro" id="IPR018146">
    <property type="entry name" value="Glyoxalase_1_CS"/>
</dbReference>
<feature type="binding site" evidence="9">
    <location>
        <position position="122"/>
    </location>
    <ligand>
        <name>Zn(2+)</name>
        <dbReference type="ChEBI" id="CHEBI:29105"/>
        <note>ligand shared between dimeric partners</note>
    </ligand>
</feature>
<dbReference type="NCBIfam" id="TIGR00068">
    <property type="entry name" value="glyox_I"/>
    <property type="match status" value="1"/>
</dbReference>
<evidence type="ECO:0000256" key="10">
    <source>
        <dbReference type="RuleBase" id="RU361179"/>
    </source>
</evidence>
<dbReference type="PROSITE" id="PS51819">
    <property type="entry name" value="VOC"/>
    <property type="match status" value="1"/>
</dbReference>
<feature type="active site" description="Proton donor/acceptor" evidence="8">
    <location>
        <position position="122"/>
    </location>
</feature>
<dbReference type="GO" id="GO:0005737">
    <property type="term" value="C:cytoplasm"/>
    <property type="evidence" value="ECO:0007669"/>
    <property type="project" value="TreeGrafter"/>
</dbReference>
<dbReference type="eggNOG" id="COG0346">
    <property type="taxonomic scope" value="Bacteria"/>
</dbReference>
<comment type="cofactor">
    <cofactor evidence="10">
        <name>Ni(2+)</name>
        <dbReference type="ChEBI" id="CHEBI:49786"/>
    </cofactor>
    <text evidence="10">Binds 1 nickel ion per subunit.</text>
</comment>
<dbReference type="PROSITE" id="PS00935">
    <property type="entry name" value="GLYOXALASE_I_2"/>
    <property type="match status" value="1"/>
</dbReference>
<evidence type="ECO:0000313" key="12">
    <source>
        <dbReference type="EMBL" id="OQX13427.1"/>
    </source>
</evidence>
<evidence type="ECO:0000256" key="6">
    <source>
        <dbReference type="ARBA" id="ARBA00023239"/>
    </source>
</evidence>
<dbReference type="Proteomes" id="UP000192491">
    <property type="component" value="Unassembled WGS sequence"/>
</dbReference>
<evidence type="ECO:0000256" key="5">
    <source>
        <dbReference type="ARBA" id="ARBA00022723"/>
    </source>
</evidence>
<dbReference type="CDD" id="cd16358">
    <property type="entry name" value="GlxI_Ni"/>
    <property type="match status" value="1"/>
</dbReference>
<evidence type="ECO:0000256" key="4">
    <source>
        <dbReference type="ARBA" id="ARBA00022596"/>
    </source>
</evidence>
<evidence type="ECO:0000256" key="9">
    <source>
        <dbReference type="PIRSR" id="PIRSR604361-3"/>
    </source>
</evidence>
<comment type="cofactor">
    <cofactor evidence="9">
        <name>Zn(2+)</name>
        <dbReference type="ChEBI" id="CHEBI:29105"/>
    </cofactor>
    <text evidence="9">Binds 1 zinc ion per subunit. In the homodimer, two zinc ions are bound between subunits.</text>
</comment>
<evidence type="ECO:0000313" key="13">
    <source>
        <dbReference type="Proteomes" id="UP000192491"/>
    </source>
</evidence>
<dbReference type="GO" id="GO:0046872">
    <property type="term" value="F:metal ion binding"/>
    <property type="evidence" value="ECO:0007669"/>
    <property type="project" value="UniProtKB-UniRule"/>
</dbReference>
<dbReference type="Pfam" id="PF00903">
    <property type="entry name" value="Glyoxalase"/>
    <property type="match status" value="1"/>
</dbReference>
<comment type="pathway">
    <text evidence="1 10">Secondary metabolite metabolism; methylglyoxal degradation; (R)-lactate from methylglyoxal: step 1/2.</text>
</comment>
<dbReference type="InterPro" id="IPR004360">
    <property type="entry name" value="Glyas_Fos-R_dOase_dom"/>
</dbReference>
<dbReference type="InterPro" id="IPR037523">
    <property type="entry name" value="VOC_core"/>
</dbReference>
<dbReference type="GO" id="GO:0019243">
    <property type="term" value="P:methylglyoxal catabolic process to D-lactate via S-lactoyl-glutathione"/>
    <property type="evidence" value="ECO:0007669"/>
    <property type="project" value="TreeGrafter"/>
</dbReference>
<evidence type="ECO:0000256" key="7">
    <source>
        <dbReference type="ARBA" id="ARBA00048273"/>
    </source>
</evidence>
<reference evidence="12 13" key="1">
    <citation type="submission" date="2017-01" db="EMBL/GenBank/DDBJ databases">
        <title>Novel large sulfur bacteria in the metagenomes of groundwater-fed chemosynthetic microbial mats in the Lake Huron basin.</title>
        <authorList>
            <person name="Sharrar A.M."/>
            <person name="Flood B.E."/>
            <person name="Bailey J.V."/>
            <person name="Jones D.S."/>
            <person name="Biddanda B."/>
            <person name="Ruberg S.A."/>
            <person name="Marcus D.N."/>
            <person name="Dick G.J."/>
        </authorList>
    </citation>
    <scope>NUCLEOTIDE SEQUENCE [LARGE SCALE GENOMIC DNA]</scope>
    <source>
        <strain evidence="12">A8</strain>
    </source>
</reference>
<dbReference type="UniPathway" id="UPA00619">
    <property type="reaction ID" value="UER00675"/>
</dbReference>
<keyword evidence="4 10" id="KW-0533">Nickel</keyword>
<dbReference type="GO" id="GO:0004462">
    <property type="term" value="F:lactoylglutathione lyase activity"/>
    <property type="evidence" value="ECO:0007669"/>
    <property type="project" value="UniProtKB-UniRule"/>
</dbReference>
<evidence type="ECO:0000256" key="3">
    <source>
        <dbReference type="ARBA" id="ARBA00012081"/>
    </source>
</evidence>
<dbReference type="SUPFAM" id="SSF54593">
    <property type="entry name" value="Glyoxalase/Bleomycin resistance protein/Dihydroxybiphenyl dioxygenase"/>
    <property type="match status" value="1"/>
</dbReference>
<comment type="similarity">
    <text evidence="2 10">Belongs to the glyoxalase I family.</text>
</comment>
<evidence type="ECO:0000259" key="11">
    <source>
        <dbReference type="PROSITE" id="PS51819"/>
    </source>
</evidence>
<dbReference type="EC" id="4.4.1.5" evidence="3 10"/>
<accession>A0A1Y1QTJ2</accession>
<comment type="catalytic activity">
    <reaction evidence="7 10">
        <text>(R)-S-lactoylglutathione = methylglyoxal + glutathione</text>
        <dbReference type="Rhea" id="RHEA:19069"/>
        <dbReference type="ChEBI" id="CHEBI:17158"/>
        <dbReference type="ChEBI" id="CHEBI:57474"/>
        <dbReference type="ChEBI" id="CHEBI:57925"/>
        <dbReference type="EC" id="4.4.1.5"/>
    </reaction>
</comment>
<dbReference type="EMBL" id="MTEJ01000047">
    <property type="protein sequence ID" value="OQX13427.1"/>
    <property type="molecule type" value="Genomic_DNA"/>
</dbReference>
<feature type="binding site" evidence="9">
    <location>
        <position position="74"/>
    </location>
    <ligand>
        <name>Zn(2+)</name>
        <dbReference type="ChEBI" id="CHEBI:29105"/>
        <note>ligand shared between dimeric partners</note>
    </ligand>
</feature>
<evidence type="ECO:0000256" key="8">
    <source>
        <dbReference type="PIRSR" id="PIRSR604361-1"/>
    </source>
</evidence>
<dbReference type="STRING" id="1123401.GCA_000621325_03538"/>
<dbReference type="PANTHER" id="PTHR46036:SF5">
    <property type="entry name" value="LACTOYLGLUTATHIONE LYASE"/>
    <property type="match status" value="1"/>
</dbReference>
<keyword evidence="6 10" id="KW-0456">Lyase</keyword>
<protein>
    <recommendedName>
        <fullName evidence="3 10">Lactoylglutathione lyase</fullName>
        <ecNumber evidence="3 10">4.4.1.5</ecNumber>
    </recommendedName>
    <alternativeName>
        <fullName evidence="10">Glyoxalase I</fullName>
    </alternativeName>
</protein>
<dbReference type="AlphaFoldDB" id="A0A1Y1QTJ2"/>
<feature type="binding site" evidence="9">
    <location>
        <position position="56"/>
    </location>
    <ligand>
        <name>Zn(2+)</name>
        <dbReference type="ChEBI" id="CHEBI:29105"/>
        <note>ligand shared between dimeric partners</note>
    </ligand>
</feature>
<comment type="function">
    <text evidence="10">Catalyzes the conversion of hemimercaptal, formed from methylglyoxal and glutathione, to S-lactoylglutathione.</text>
</comment>
<keyword evidence="5 9" id="KW-0479">Metal-binding</keyword>
<sequence length="131" mass="14661">MRILHTMLRVGDLERSIAFYTNVLGMQLLRRKDYPAGEFTLAFIGYGDETDQTVLELTYNWGVDQYELGTAFGHIALEVPDVYAACDKMRAAGGKIIREAGPMNAGTTIIAFLEDPDGYQIELIGEKHQRT</sequence>
<evidence type="ECO:0000256" key="2">
    <source>
        <dbReference type="ARBA" id="ARBA00010363"/>
    </source>
</evidence>
<keyword evidence="9" id="KW-0862">Zinc</keyword>
<feature type="domain" description="VOC" evidence="11">
    <location>
        <begin position="2"/>
        <end position="126"/>
    </location>
</feature>
<gene>
    <name evidence="12" type="ORF">BWK73_12195</name>
</gene>
<proteinExistence type="inferred from homology"/>
<evidence type="ECO:0000256" key="1">
    <source>
        <dbReference type="ARBA" id="ARBA00005008"/>
    </source>
</evidence>
<dbReference type="PROSITE" id="PS00934">
    <property type="entry name" value="GLYOXALASE_I_1"/>
    <property type="match status" value="1"/>
</dbReference>
<dbReference type="InterPro" id="IPR004361">
    <property type="entry name" value="Glyoxalase_1"/>
</dbReference>
<comment type="caution">
    <text evidence="12">The sequence shown here is derived from an EMBL/GenBank/DDBJ whole genome shotgun (WGS) entry which is preliminary data.</text>
</comment>
<dbReference type="PANTHER" id="PTHR46036">
    <property type="entry name" value="LACTOYLGLUTATHIONE LYASE"/>
    <property type="match status" value="1"/>
</dbReference>
<dbReference type="InterPro" id="IPR029068">
    <property type="entry name" value="Glyas_Bleomycin-R_OHBP_Dase"/>
</dbReference>
<organism evidence="12 13">
    <name type="scientific">Thiothrix lacustris</name>
    <dbReference type="NCBI Taxonomy" id="525917"/>
    <lineage>
        <taxon>Bacteria</taxon>
        <taxon>Pseudomonadati</taxon>
        <taxon>Pseudomonadota</taxon>
        <taxon>Gammaproteobacteria</taxon>
        <taxon>Thiotrichales</taxon>
        <taxon>Thiotrichaceae</taxon>
        <taxon>Thiothrix</taxon>
    </lineage>
</organism>
<dbReference type="Gene3D" id="3.10.180.10">
    <property type="entry name" value="2,3-Dihydroxybiphenyl 1,2-Dioxygenase, domain 1"/>
    <property type="match status" value="1"/>
</dbReference>
<name>A0A1Y1QTJ2_9GAMM</name>